<protein>
    <submittedName>
        <fullName evidence="1">Uncharacterized protein</fullName>
    </submittedName>
</protein>
<sequence length="102" mass="12182">MKQFLLKEDPFEKAVEGFWLYANSWLADEPEEFFAAFRTFDLSSIQLEREKIAYVIHYRFNEPIEFVQTTLNVYLNGKYTAFYHFLQKLDGEGMDDSISFKI</sequence>
<accession>A0A1B2DJX7</accession>
<gene>
    <name evidence="1" type="ORF">BBD42_17265</name>
</gene>
<organism evidence="1">
    <name type="scientific">Paenibacillus sp. BIHB 4019</name>
    <dbReference type="NCBI Taxonomy" id="1870819"/>
    <lineage>
        <taxon>Bacteria</taxon>
        <taxon>Bacillati</taxon>
        <taxon>Bacillota</taxon>
        <taxon>Bacilli</taxon>
        <taxon>Bacillales</taxon>
        <taxon>Paenibacillaceae</taxon>
        <taxon>Paenibacillus</taxon>
    </lineage>
</organism>
<dbReference type="RefSeq" id="WP_099519196.1">
    <property type="nucleotide sequence ID" value="NZ_CP016808.1"/>
</dbReference>
<dbReference type="EMBL" id="CP016808">
    <property type="protein sequence ID" value="ANY68030.1"/>
    <property type="molecule type" value="Genomic_DNA"/>
</dbReference>
<reference evidence="1" key="1">
    <citation type="submission" date="2016-08" db="EMBL/GenBank/DDBJ databases">
        <title>Complete Genome Seqeunce of Paenibacillus sp. BIHB 4019 from tea rhizoplane.</title>
        <authorList>
            <person name="Thakur R."/>
            <person name="Swarnkar M.K."/>
            <person name="Gulati A."/>
        </authorList>
    </citation>
    <scope>NUCLEOTIDE SEQUENCE [LARGE SCALE GENOMIC DNA]</scope>
    <source>
        <strain evidence="1">BIHB4019</strain>
    </source>
</reference>
<name>A0A1B2DJX7_9BACL</name>
<proteinExistence type="predicted"/>
<dbReference type="AlphaFoldDB" id="A0A1B2DJX7"/>
<evidence type="ECO:0000313" key="1">
    <source>
        <dbReference type="EMBL" id="ANY68030.1"/>
    </source>
</evidence>